<feature type="transmembrane region" description="Helical" evidence="1">
    <location>
        <begin position="42"/>
        <end position="61"/>
    </location>
</feature>
<accession>A0A6J4QZV2</accession>
<feature type="transmembrane region" description="Helical" evidence="1">
    <location>
        <begin position="177"/>
        <end position="196"/>
    </location>
</feature>
<feature type="transmembrane region" description="Helical" evidence="1">
    <location>
        <begin position="12"/>
        <end position="30"/>
    </location>
</feature>
<evidence type="ECO:0000313" key="2">
    <source>
        <dbReference type="EMBL" id="CAA9451393.1"/>
    </source>
</evidence>
<feature type="transmembrane region" description="Helical" evidence="1">
    <location>
        <begin position="113"/>
        <end position="131"/>
    </location>
</feature>
<dbReference type="EMBL" id="CADCVH010000031">
    <property type="protein sequence ID" value="CAA9451393.1"/>
    <property type="molecule type" value="Genomic_DNA"/>
</dbReference>
<feature type="transmembrane region" description="Helical" evidence="1">
    <location>
        <begin position="143"/>
        <end position="165"/>
    </location>
</feature>
<evidence type="ECO:0000256" key="1">
    <source>
        <dbReference type="SAM" id="Phobius"/>
    </source>
</evidence>
<protein>
    <submittedName>
        <fullName evidence="2">Uncharacterized protein</fullName>
    </submittedName>
</protein>
<proteinExistence type="predicted"/>
<dbReference type="AlphaFoldDB" id="A0A6J4QZV2"/>
<keyword evidence="1" id="KW-0812">Transmembrane</keyword>
<sequence length="207" mass="21580">MFLRSRRAGTAVMILAGTAAVCWVLTWWLFSQTPYGAARGGLSLTLVFGSLAASCVVGAGAASPFGDAERTSARPLAPARFLHFSGLLLLSSLVLCCVLLLIDLTGARPEHPLLVLVRNVAALGGLALLSARLVGARLSWIPPFVFSIGYLTAMGTGSDLLSAFVNRSHDGLHGPSWIAALLMLVAGLGPVCARGARERVGKTEESP</sequence>
<feature type="transmembrane region" description="Helical" evidence="1">
    <location>
        <begin position="81"/>
        <end position="101"/>
    </location>
</feature>
<organism evidence="2">
    <name type="scientific">uncultured Rubrobacteraceae bacterium</name>
    <dbReference type="NCBI Taxonomy" id="349277"/>
    <lineage>
        <taxon>Bacteria</taxon>
        <taxon>Bacillati</taxon>
        <taxon>Actinomycetota</taxon>
        <taxon>Rubrobacteria</taxon>
        <taxon>Rubrobacterales</taxon>
        <taxon>Rubrobacteraceae</taxon>
        <taxon>environmental samples</taxon>
    </lineage>
</organism>
<reference evidence="2" key="1">
    <citation type="submission" date="2020-02" db="EMBL/GenBank/DDBJ databases">
        <authorList>
            <person name="Meier V. D."/>
        </authorList>
    </citation>
    <scope>NUCLEOTIDE SEQUENCE</scope>
    <source>
        <strain evidence="2">AVDCRST_MAG02</strain>
    </source>
</reference>
<name>A0A6J4QZV2_9ACTN</name>
<keyword evidence="1" id="KW-1133">Transmembrane helix</keyword>
<keyword evidence="1" id="KW-0472">Membrane</keyword>
<gene>
    <name evidence="2" type="ORF">AVDCRST_MAG02-1077</name>
</gene>